<accession>A0A0M8MK10</accession>
<dbReference type="KEGG" id="mcw:A8L33_02415"/>
<dbReference type="Proteomes" id="UP000037737">
    <property type="component" value="Unassembled WGS sequence"/>
</dbReference>
<protein>
    <submittedName>
        <fullName evidence="1">Uncharacterized protein</fullName>
    </submittedName>
</protein>
<name>A0A0M8MK10_9MICO</name>
<reference evidence="1" key="1">
    <citation type="submission" date="2015-04" db="EMBL/GenBank/DDBJ databases">
        <title>Complete genome sequence of Microbacterium chocolatum SIT 101, a bacterium enantioselectively hydrolyzing mesomeric diesters.</title>
        <authorList>
            <person name="Li X."/>
            <person name="Xu Y."/>
        </authorList>
    </citation>
    <scope>NUCLEOTIDE SEQUENCE [LARGE SCALE GENOMIC DNA]</scope>
    <source>
        <strain evidence="1">SIT 101</strain>
    </source>
</reference>
<evidence type="ECO:0000313" key="1">
    <source>
        <dbReference type="EMBL" id="KOS11677.1"/>
    </source>
</evidence>
<gene>
    <name evidence="1" type="ORF">XI38_03790</name>
</gene>
<sequence length="294" mass="31522">MTELLQKAVLPGRESAWVGGDDLLCGFVVRAADAAWAKTPRQLFDVHGLGFPGSPFTAESTAVDVLRFPASPYARLINATGAPVGADVEPMGEGFIEHAPFTGNGFAAGSENHIVPVWWLEPMRVPAGSELWRIHSDGREEFLSVYANVASGWQPAPTPRIGASDVFGVFAEWRGVQVLADPLPDGGVVIASFAEQPGLKLTERGLWAGRIDASEVTTPFALKLTGLWRQLPFQIVRRWQQDGALYARGVYMGRDSRAAEAAGLEKTDAAVYEATLPLAELTDIQGVQLVPSGA</sequence>
<keyword evidence="2" id="KW-1185">Reference proteome</keyword>
<dbReference type="PATRIC" id="fig|84292.3.peg.789"/>
<evidence type="ECO:0000313" key="2">
    <source>
        <dbReference type="Proteomes" id="UP000037737"/>
    </source>
</evidence>
<dbReference type="EMBL" id="LAVO01000003">
    <property type="protein sequence ID" value="KOS11677.1"/>
    <property type="molecule type" value="Genomic_DNA"/>
</dbReference>
<dbReference type="AlphaFoldDB" id="A0A0M8MK10"/>
<dbReference type="OrthoDB" id="3748032at2"/>
<proteinExistence type="predicted"/>
<organism evidence="1 2">
    <name type="scientific">Microbacterium aurantiacum</name>
    <dbReference type="NCBI Taxonomy" id="162393"/>
    <lineage>
        <taxon>Bacteria</taxon>
        <taxon>Bacillati</taxon>
        <taxon>Actinomycetota</taxon>
        <taxon>Actinomycetes</taxon>
        <taxon>Micrococcales</taxon>
        <taxon>Microbacteriaceae</taxon>
        <taxon>Microbacterium</taxon>
    </lineage>
</organism>
<comment type="caution">
    <text evidence="1">The sequence shown here is derived from an EMBL/GenBank/DDBJ whole genome shotgun (WGS) entry which is preliminary data.</text>
</comment>